<feature type="transmembrane region" description="Helical" evidence="5">
    <location>
        <begin position="24"/>
        <end position="46"/>
    </location>
</feature>
<dbReference type="GO" id="GO:0005886">
    <property type="term" value="C:plasma membrane"/>
    <property type="evidence" value="ECO:0007669"/>
    <property type="project" value="UniProtKB-ARBA"/>
</dbReference>
<proteinExistence type="predicted"/>
<sequence>MTTTELSDQAAPPKPRSRLNPVGLLGRAGPLALIVGPAMLMAGGLTMPGVRAGAIAAAVLLAVLAVLAAGYRIGWVRLLPGLLAIASVTWSNWLLASPRELEPALLAGLRVGYFVVPGVVCAAFIDPAALGDQLGQRLRIPARPVLAAVAGLQRLDTLAQDWQALIRARRIRGLGPTRSPLSQARHYWAVTFALLVQALRQAERASVAMEARGYGLLARPGHRRTWWQPAPFTGADVALLAVCAALAALPTALHTLLS</sequence>
<evidence type="ECO:0000256" key="4">
    <source>
        <dbReference type="ARBA" id="ARBA00023136"/>
    </source>
</evidence>
<keyword evidence="4 5" id="KW-0472">Membrane</keyword>
<feature type="transmembrane region" description="Helical" evidence="5">
    <location>
        <begin position="111"/>
        <end position="130"/>
    </location>
</feature>
<dbReference type="Proteomes" id="UP000008366">
    <property type="component" value="Unassembled WGS sequence"/>
</dbReference>
<protein>
    <submittedName>
        <fullName evidence="6">Putative ABC transporter permease protein</fullName>
    </submittedName>
</protein>
<evidence type="ECO:0000313" key="7">
    <source>
        <dbReference type="Proteomes" id="UP000008366"/>
    </source>
</evidence>
<dbReference type="OrthoDB" id="501320at2"/>
<dbReference type="eggNOG" id="COG0619">
    <property type="taxonomic scope" value="Bacteria"/>
</dbReference>
<keyword evidence="3 5" id="KW-1133">Transmembrane helix</keyword>
<dbReference type="InterPro" id="IPR003339">
    <property type="entry name" value="ABC/ECF_trnsptr_transmembrane"/>
</dbReference>
<feature type="transmembrane region" description="Helical" evidence="5">
    <location>
        <begin position="78"/>
        <end position="96"/>
    </location>
</feature>
<organism evidence="6 7">
    <name type="scientific">Kineosphaera limosa NBRC 100340</name>
    <dbReference type="NCBI Taxonomy" id="1184609"/>
    <lineage>
        <taxon>Bacteria</taxon>
        <taxon>Bacillati</taxon>
        <taxon>Actinomycetota</taxon>
        <taxon>Actinomycetes</taxon>
        <taxon>Micrococcales</taxon>
        <taxon>Dermatophilaceae</taxon>
        <taxon>Kineosphaera</taxon>
    </lineage>
</organism>
<feature type="transmembrane region" description="Helical" evidence="5">
    <location>
        <begin position="52"/>
        <end position="71"/>
    </location>
</feature>
<evidence type="ECO:0000313" key="6">
    <source>
        <dbReference type="EMBL" id="GAB97298.1"/>
    </source>
</evidence>
<comment type="subcellular location">
    <subcellularLocation>
        <location evidence="1">Membrane</location>
        <topology evidence="1">Multi-pass membrane protein</topology>
    </subcellularLocation>
</comment>
<keyword evidence="7" id="KW-1185">Reference proteome</keyword>
<evidence type="ECO:0000256" key="5">
    <source>
        <dbReference type="SAM" id="Phobius"/>
    </source>
</evidence>
<accession>K6VM83</accession>
<evidence type="ECO:0000256" key="3">
    <source>
        <dbReference type="ARBA" id="ARBA00022989"/>
    </source>
</evidence>
<dbReference type="CDD" id="cd16914">
    <property type="entry name" value="EcfT"/>
    <property type="match status" value="1"/>
</dbReference>
<dbReference type="AlphaFoldDB" id="K6VM83"/>
<feature type="transmembrane region" description="Helical" evidence="5">
    <location>
        <begin position="232"/>
        <end position="253"/>
    </location>
</feature>
<dbReference type="RefSeq" id="WP_006593830.1">
    <property type="nucleotide sequence ID" value="NZ_BAHD01000063.1"/>
</dbReference>
<dbReference type="EMBL" id="BAHD01000063">
    <property type="protein sequence ID" value="GAB97298.1"/>
    <property type="molecule type" value="Genomic_DNA"/>
</dbReference>
<reference evidence="6 7" key="1">
    <citation type="submission" date="2012-08" db="EMBL/GenBank/DDBJ databases">
        <title>Whole genome shotgun sequence of Kineosphaera limosa NBRC 100340.</title>
        <authorList>
            <person name="Yoshida I."/>
            <person name="Isaki S."/>
            <person name="Hosoyama A."/>
            <person name="Tsuchikane K."/>
            <person name="Katsumata H."/>
            <person name="Ando Y."/>
            <person name="Ohji S."/>
            <person name="Hamada M."/>
            <person name="Tamura T."/>
            <person name="Yamazoe A."/>
            <person name="Yamazaki S."/>
            <person name="Fujita N."/>
        </authorList>
    </citation>
    <scope>NUCLEOTIDE SEQUENCE [LARGE SCALE GENOMIC DNA]</scope>
    <source>
        <strain evidence="6 7">NBRC 100340</strain>
    </source>
</reference>
<dbReference type="Pfam" id="PF02361">
    <property type="entry name" value="CbiQ"/>
    <property type="match status" value="1"/>
</dbReference>
<keyword evidence="2 5" id="KW-0812">Transmembrane</keyword>
<evidence type="ECO:0000256" key="1">
    <source>
        <dbReference type="ARBA" id="ARBA00004141"/>
    </source>
</evidence>
<dbReference type="STRING" id="1184609.KILIM_063_00100"/>
<gene>
    <name evidence="6" type="ORF">KILIM_063_00100</name>
</gene>
<evidence type="ECO:0000256" key="2">
    <source>
        <dbReference type="ARBA" id="ARBA00022692"/>
    </source>
</evidence>
<comment type="caution">
    <text evidence="6">The sequence shown here is derived from an EMBL/GenBank/DDBJ whole genome shotgun (WGS) entry which is preliminary data.</text>
</comment>
<name>K6VM83_9MICO</name>